<sequence length="83" mass="9996">MVPFSFTKAPDEREFEFSVEWVNFPEKFRLHNNFASQIQKHIINGEDIDLTKEKWIDGFYFKITDGVPQLEVDKRKNIKYLIE</sequence>
<gene>
    <name evidence="1" type="ORF">DRF65_14990</name>
</gene>
<dbReference type="EMBL" id="QNVT01000014">
    <property type="protein sequence ID" value="REC61496.1"/>
    <property type="molecule type" value="Genomic_DNA"/>
</dbReference>
<dbReference type="RefSeq" id="WP_115971578.1">
    <property type="nucleotide sequence ID" value="NZ_QNVT01000014.1"/>
</dbReference>
<dbReference type="Proteomes" id="UP000256686">
    <property type="component" value="Unassembled WGS sequence"/>
</dbReference>
<accession>A0A3D9C7E7</accession>
<organism evidence="1 2">
    <name type="scientific">Chryseobacterium pennae</name>
    <dbReference type="NCBI Taxonomy" id="2258962"/>
    <lineage>
        <taxon>Bacteria</taxon>
        <taxon>Pseudomonadati</taxon>
        <taxon>Bacteroidota</taxon>
        <taxon>Flavobacteriia</taxon>
        <taxon>Flavobacteriales</taxon>
        <taxon>Weeksellaceae</taxon>
        <taxon>Chryseobacterium group</taxon>
        <taxon>Chryseobacterium</taxon>
    </lineage>
</organism>
<name>A0A3D9C7E7_9FLAO</name>
<proteinExistence type="predicted"/>
<keyword evidence="2" id="KW-1185">Reference proteome</keyword>
<dbReference type="AlphaFoldDB" id="A0A3D9C7E7"/>
<evidence type="ECO:0000313" key="2">
    <source>
        <dbReference type="Proteomes" id="UP000256686"/>
    </source>
</evidence>
<reference evidence="2" key="1">
    <citation type="submission" date="2018-06" db="EMBL/GenBank/DDBJ databases">
        <authorList>
            <person name="Lum Nde A."/>
            <person name="Hugo C."/>
        </authorList>
    </citation>
    <scope>NUCLEOTIDE SEQUENCE [LARGE SCALE GENOMIC DNA]</scope>
    <source>
        <strain evidence="2">1_F178</strain>
    </source>
</reference>
<comment type="caution">
    <text evidence="1">The sequence shown here is derived from an EMBL/GenBank/DDBJ whole genome shotgun (WGS) entry which is preliminary data.</text>
</comment>
<protein>
    <submittedName>
        <fullName evidence="1">Uncharacterized protein</fullName>
    </submittedName>
</protein>
<evidence type="ECO:0000313" key="1">
    <source>
        <dbReference type="EMBL" id="REC61496.1"/>
    </source>
</evidence>